<dbReference type="PANTHER" id="PTHR46847">
    <property type="entry name" value="D-ALLOSE-BINDING PERIPLASMIC PROTEIN-RELATED"/>
    <property type="match status" value="1"/>
</dbReference>
<dbReference type="Pfam" id="PF13407">
    <property type="entry name" value="Peripla_BP_4"/>
    <property type="match status" value="1"/>
</dbReference>
<evidence type="ECO:0000256" key="1">
    <source>
        <dbReference type="ARBA" id="ARBA00004196"/>
    </source>
</evidence>
<dbReference type="RefSeq" id="WP_209524294.1">
    <property type="nucleotide sequence ID" value="NZ_JAEEGA010000001.1"/>
</dbReference>
<organism evidence="6 7">
    <name type="scientific">Vagococcus allomyrinae</name>
    <dbReference type="NCBI Taxonomy" id="2794353"/>
    <lineage>
        <taxon>Bacteria</taxon>
        <taxon>Bacillati</taxon>
        <taxon>Bacillota</taxon>
        <taxon>Bacilli</taxon>
        <taxon>Lactobacillales</taxon>
        <taxon>Enterococcaceae</taxon>
        <taxon>Vagococcus</taxon>
    </lineage>
</organism>
<evidence type="ECO:0000256" key="3">
    <source>
        <dbReference type="ARBA" id="ARBA00022729"/>
    </source>
</evidence>
<dbReference type="PROSITE" id="PS51257">
    <property type="entry name" value="PROKAR_LIPOPROTEIN"/>
    <property type="match status" value="1"/>
</dbReference>
<feature type="domain" description="Periplasmic binding protein" evidence="5">
    <location>
        <begin position="42"/>
        <end position="339"/>
    </location>
</feature>
<sequence length="366" mass="38585">MKKSVKKVLLGSVLLLSSLLVACGNSTDKTESSGAEGEMTVEVIAKGFQHDFWKAVKSGAEKAAKEDGVKMNYVGPKDEVAVAEQVEMLNNAINKKPAAIALAALDTNAALDAITQAMDKGIPIIGFDSGVPGAPEGAIKANASTDNYKAGELAAEKTYEQLKDKVTDASKEAKRIGVVSQEVNSLSITQRTEGFVDKIVELMEADANVGKGKIAVIGHDKFKNDVSEKDAFVAIEVRVPAEVTDSAGKTEAQSLLEKKDIICMYGSNEFAAKSIINADAGMSGGRIGNDKVIAVGFDSGALQQDAIRNDKFLGSVTQNPVSIGYNAVKLAVSAAKGEKVADVDTGSEWYDSANIDDEDIQALLYE</sequence>
<dbReference type="GO" id="GO:0030246">
    <property type="term" value="F:carbohydrate binding"/>
    <property type="evidence" value="ECO:0007669"/>
    <property type="project" value="UniProtKB-ARBA"/>
</dbReference>
<dbReference type="SUPFAM" id="SSF53822">
    <property type="entry name" value="Periplasmic binding protein-like I"/>
    <property type="match status" value="1"/>
</dbReference>
<comment type="caution">
    <text evidence="6">The sequence shown here is derived from an EMBL/GenBank/DDBJ whole genome shotgun (WGS) entry which is preliminary data.</text>
</comment>
<feature type="signal peptide" evidence="4">
    <location>
        <begin position="1"/>
        <end position="22"/>
    </location>
</feature>
<name>A0A940STT1_9ENTE</name>
<keyword evidence="7" id="KW-1185">Reference proteome</keyword>
<evidence type="ECO:0000256" key="4">
    <source>
        <dbReference type="SAM" id="SignalP"/>
    </source>
</evidence>
<dbReference type="Gene3D" id="3.40.50.2300">
    <property type="match status" value="2"/>
</dbReference>
<comment type="subcellular location">
    <subcellularLocation>
        <location evidence="1">Cell envelope</location>
    </subcellularLocation>
</comment>
<evidence type="ECO:0000313" key="6">
    <source>
        <dbReference type="EMBL" id="MBP1039386.1"/>
    </source>
</evidence>
<protein>
    <submittedName>
        <fullName evidence="6">ABC transporter substrate-binding protein</fullName>
    </submittedName>
</protein>
<feature type="chain" id="PRO_5038930286" evidence="4">
    <location>
        <begin position="23"/>
        <end position="366"/>
    </location>
</feature>
<dbReference type="PANTHER" id="PTHR46847:SF1">
    <property type="entry name" value="D-ALLOSE-BINDING PERIPLASMIC PROTEIN-RELATED"/>
    <property type="match status" value="1"/>
</dbReference>
<dbReference type="Proteomes" id="UP000674938">
    <property type="component" value="Unassembled WGS sequence"/>
</dbReference>
<dbReference type="CDD" id="cd20005">
    <property type="entry name" value="PBP1_ABC_sugar_binding-like"/>
    <property type="match status" value="1"/>
</dbReference>
<accession>A0A940STT1</accession>
<dbReference type="GO" id="GO:0030313">
    <property type="term" value="C:cell envelope"/>
    <property type="evidence" value="ECO:0007669"/>
    <property type="project" value="UniProtKB-SubCell"/>
</dbReference>
<reference evidence="6" key="1">
    <citation type="submission" date="2020-12" db="EMBL/GenBank/DDBJ databases">
        <title>Vagococcus allomyrinae sp. nov. and Enterococcus lavae sp. nov., isolated from the larvae of Allomyrina dichotoma.</title>
        <authorList>
            <person name="Lee S.D."/>
        </authorList>
    </citation>
    <scope>NUCLEOTIDE SEQUENCE</scope>
    <source>
        <strain evidence="6">BWB3-3</strain>
    </source>
</reference>
<dbReference type="InterPro" id="IPR028082">
    <property type="entry name" value="Peripla_BP_I"/>
</dbReference>
<evidence type="ECO:0000313" key="7">
    <source>
        <dbReference type="Proteomes" id="UP000674938"/>
    </source>
</evidence>
<evidence type="ECO:0000259" key="5">
    <source>
        <dbReference type="Pfam" id="PF13407"/>
    </source>
</evidence>
<proteinExistence type="inferred from homology"/>
<gene>
    <name evidence="6" type="ORF">I6N95_00060</name>
</gene>
<dbReference type="EMBL" id="JAEEGA010000001">
    <property type="protein sequence ID" value="MBP1039386.1"/>
    <property type="molecule type" value="Genomic_DNA"/>
</dbReference>
<dbReference type="InterPro" id="IPR025997">
    <property type="entry name" value="SBP_2_dom"/>
</dbReference>
<keyword evidence="3 4" id="KW-0732">Signal</keyword>
<dbReference type="AlphaFoldDB" id="A0A940STT1"/>
<evidence type="ECO:0000256" key="2">
    <source>
        <dbReference type="ARBA" id="ARBA00007639"/>
    </source>
</evidence>
<comment type="similarity">
    <text evidence="2">Belongs to the bacterial solute-binding protein 2 family.</text>
</comment>